<name>A0ABU1TD60_9SPHI</name>
<gene>
    <name evidence="1" type="ORF">J2W55_003112</name>
</gene>
<organism evidence="1 2">
    <name type="scientific">Mucilaginibacter pocheonensis</name>
    <dbReference type="NCBI Taxonomy" id="398050"/>
    <lineage>
        <taxon>Bacteria</taxon>
        <taxon>Pseudomonadati</taxon>
        <taxon>Bacteroidota</taxon>
        <taxon>Sphingobacteriia</taxon>
        <taxon>Sphingobacteriales</taxon>
        <taxon>Sphingobacteriaceae</taxon>
        <taxon>Mucilaginibacter</taxon>
    </lineage>
</organism>
<dbReference type="EMBL" id="JAVDUU010000003">
    <property type="protein sequence ID" value="MDR6943259.1"/>
    <property type="molecule type" value="Genomic_DNA"/>
</dbReference>
<keyword evidence="2" id="KW-1185">Reference proteome</keyword>
<sequence length="225" mass="26876">MKSDLNLLIEMCEDEKRSLESSIKSYLDEDDYLYAHYHQKALWQVNHQLQVLNNFKDPAYNAKQHLEHLVRIRQKSIDSVRMNDYWQKRIDNEADNIKKIEEQGNSFNDSQFIDDALFDLYEGRHKKFRLYLNTDEDLYLDFELIDPVILLISLKINDENFVFDNDNRLYSFKGVGFKLNEKADALVYEHSMINFKDALAIKILLARIVYDFRWLIGNAMLVYDK</sequence>
<dbReference type="Proteomes" id="UP001247620">
    <property type="component" value="Unassembled WGS sequence"/>
</dbReference>
<evidence type="ECO:0000313" key="2">
    <source>
        <dbReference type="Proteomes" id="UP001247620"/>
    </source>
</evidence>
<accession>A0ABU1TD60</accession>
<evidence type="ECO:0000313" key="1">
    <source>
        <dbReference type="EMBL" id="MDR6943259.1"/>
    </source>
</evidence>
<reference evidence="1 2" key="1">
    <citation type="submission" date="2023-07" db="EMBL/GenBank/DDBJ databases">
        <title>Sorghum-associated microbial communities from plants grown in Nebraska, USA.</title>
        <authorList>
            <person name="Schachtman D."/>
        </authorList>
    </citation>
    <scope>NUCLEOTIDE SEQUENCE [LARGE SCALE GENOMIC DNA]</scope>
    <source>
        <strain evidence="1 2">3262</strain>
    </source>
</reference>
<protein>
    <submittedName>
        <fullName evidence="1">Uncharacterized protein</fullName>
    </submittedName>
</protein>
<comment type="caution">
    <text evidence="1">The sequence shown here is derived from an EMBL/GenBank/DDBJ whole genome shotgun (WGS) entry which is preliminary data.</text>
</comment>
<dbReference type="RefSeq" id="WP_310097201.1">
    <property type="nucleotide sequence ID" value="NZ_JAVDUU010000003.1"/>
</dbReference>
<proteinExistence type="predicted"/>